<gene>
    <name evidence="7" type="ORF">SAMN05444398_1337</name>
</gene>
<protein>
    <submittedName>
        <fullName evidence="7">Monosaccharide ABC transporter membrane protein, CUT2 family</fullName>
    </submittedName>
</protein>
<keyword evidence="5 6" id="KW-0472">Membrane</keyword>
<evidence type="ECO:0000256" key="5">
    <source>
        <dbReference type="ARBA" id="ARBA00023136"/>
    </source>
</evidence>
<reference evidence="7 8" key="1">
    <citation type="submission" date="2016-11" db="EMBL/GenBank/DDBJ databases">
        <authorList>
            <person name="Jaros S."/>
            <person name="Januszkiewicz K."/>
            <person name="Wedrychowicz H."/>
        </authorList>
    </citation>
    <scope>NUCLEOTIDE SEQUENCE [LARGE SCALE GENOMIC DNA]</scope>
    <source>
        <strain evidence="7 8">DSM 29589</strain>
    </source>
</reference>
<dbReference type="AlphaFoldDB" id="A0A1M7KNY4"/>
<keyword evidence="2" id="KW-1003">Cell membrane</keyword>
<feature type="transmembrane region" description="Helical" evidence="6">
    <location>
        <begin position="316"/>
        <end position="335"/>
    </location>
</feature>
<feature type="transmembrane region" description="Helical" evidence="6">
    <location>
        <begin position="63"/>
        <end position="82"/>
    </location>
</feature>
<evidence type="ECO:0000313" key="7">
    <source>
        <dbReference type="EMBL" id="SHM67205.1"/>
    </source>
</evidence>
<keyword evidence="4 6" id="KW-1133">Transmembrane helix</keyword>
<dbReference type="RefSeq" id="WP_073038154.1">
    <property type="nucleotide sequence ID" value="NZ_BMLR01000027.1"/>
</dbReference>
<proteinExistence type="predicted"/>
<feature type="transmembrane region" description="Helical" evidence="6">
    <location>
        <begin position="237"/>
        <end position="256"/>
    </location>
</feature>
<organism evidence="7 8">
    <name type="scientific">Roseovarius pacificus</name>
    <dbReference type="NCBI Taxonomy" id="337701"/>
    <lineage>
        <taxon>Bacteria</taxon>
        <taxon>Pseudomonadati</taxon>
        <taxon>Pseudomonadota</taxon>
        <taxon>Alphaproteobacteria</taxon>
        <taxon>Rhodobacterales</taxon>
        <taxon>Roseobacteraceae</taxon>
        <taxon>Roseovarius</taxon>
    </lineage>
</organism>
<keyword evidence="8" id="KW-1185">Reference proteome</keyword>
<accession>A0A1M7KNY4</accession>
<comment type="subcellular location">
    <subcellularLocation>
        <location evidence="1">Cell membrane</location>
        <topology evidence="1">Multi-pass membrane protein</topology>
    </subcellularLocation>
</comment>
<dbReference type="GO" id="GO:0022857">
    <property type="term" value="F:transmembrane transporter activity"/>
    <property type="evidence" value="ECO:0007669"/>
    <property type="project" value="InterPro"/>
</dbReference>
<evidence type="ECO:0000256" key="2">
    <source>
        <dbReference type="ARBA" id="ARBA00022475"/>
    </source>
</evidence>
<dbReference type="GO" id="GO:0005886">
    <property type="term" value="C:plasma membrane"/>
    <property type="evidence" value="ECO:0007669"/>
    <property type="project" value="UniProtKB-SubCell"/>
</dbReference>
<evidence type="ECO:0000313" key="8">
    <source>
        <dbReference type="Proteomes" id="UP000183974"/>
    </source>
</evidence>
<dbReference type="Pfam" id="PF02653">
    <property type="entry name" value="BPD_transp_2"/>
    <property type="match status" value="1"/>
</dbReference>
<dbReference type="PANTHER" id="PTHR32196">
    <property type="entry name" value="ABC TRANSPORTER PERMEASE PROTEIN YPHD-RELATED-RELATED"/>
    <property type="match status" value="1"/>
</dbReference>
<dbReference type="Proteomes" id="UP000183974">
    <property type="component" value="Unassembled WGS sequence"/>
</dbReference>
<feature type="transmembrane region" description="Helical" evidence="6">
    <location>
        <begin position="112"/>
        <end position="133"/>
    </location>
</feature>
<feature type="transmembrane region" description="Helical" evidence="6">
    <location>
        <begin position="139"/>
        <end position="164"/>
    </location>
</feature>
<dbReference type="InterPro" id="IPR001851">
    <property type="entry name" value="ABC_transp_permease"/>
</dbReference>
<dbReference type="EMBL" id="FRBR01000033">
    <property type="protein sequence ID" value="SHM67205.1"/>
    <property type="molecule type" value="Genomic_DNA"/>
</dbReference>
<dbReference type="CDD" id="cd06579">
    <property type="entry name" value="TM_PBP1_transp_AraH_like"/>
    <property type="match status" value="1"/>
</dbReference>
<feature type="transmembrane region" description="Helical" evidence="6">
    <location>
        <begin position="176"/>
        <end position="206"/>
    </location>
</feature>
<dbReference type="OrthoDB" id="9784538at2"/>
<name>A0A1M7KNY4_9RHOB</name>
<evidence type="ECO:0000256" key="3">
    <source>
        <dbReference type="ARBA" id="ARBA00022692"/>
    </source>
</evidence>
<keyword evidence="3 6" id="KW-0812">Transmembrane</keyword>
<evidence type="ECO:0000256" key="1">
    <source>
        <dbReference type="ARBA" id="ARBA00004651"/>
    </source>
</evidence>
<evidence type="ECO:0000256" key="4">
    <source>
        <dbReference type="ARBA" id="ARBA00022989"/>
    </source>
</evidence>
<evidence type="ECO:0000256" key="6">
    <source>
        <dbReference type="SAM" id="Phobius"/>
    </source>
</evidence>
<sequence>MRTLLSKSITATPSGLVQSQLLKRSFVRLGVLPFLLVIALVTFSFLSSSFLTVSNLTNVVRQSVFLAIVSMGQMMVLLTGGFDLSVGTILALTSVATAMAMATLAQIFPDSIFLIITLGCLAGLAVGTIVGVINGLGVAFLNVAPFIMTLGIASTGFGIALSLTGGTPVYGMPMEFGNVFGFGTFLSIPVPIWIAALVVLLTWGIVNMTRYGRALYAVGGNPRAAMLSGIDTRKTQFLVYVVCAFLASIAGVLLTARLDTGEANIGSSMPLESIAACVIAGVSLRGGVGKVGSVALGAVFISLVQNGMNLARIDSYMQTVVIGLILIAAVVADQLRLRYIADLRGS</sequence>
<feature type="transmembrane region" description="Helical" evidence="6">
    <location>
        <begin position="88"/>
        <end position="105"/>
    </location>
</feature>
<feature type="transmembrane region" description="Helical" evidence="6">
    <location>
        <begin position="29"/>
        <end position="51"/>
    </location>
</feature>
<dbReference type="STRING" id="337701.SAMN05444398_1337"/>